<evidence type="ECO:0000313" key="19">
    <source>
        <dbReference type="EnsemblMetazoa" id="PHUM293360-PA"/>
    </source>
</evidence>
<dbReference type="Pfam" id="PF04998">
    <property type="entry name" value="RNA_pol_Rpb1_5"/>
    <property type="match status" value="1"/>
</dbReference>
<dbReference type="InterPro" id="IPR006592">
    <property type="entry name" value="RNA_pol_N"/>
</dbReference>
<keyword evidence="7 15" id="KW-0548">Nucleotidyltransferase</keyword>
<dbReference type="STRING" id="121224.E0VLT0"/>
<dbReference type="OMA" id="NREDYQQ"/>
<dbReference type="EC" id="2.7.7.6" evidence="15"/>
<reference evidence="18" key="2">
    <citation type="submission" date="2007-04" db="EMBL/GenBank/DDBJ databases">
        <title>The genome of the human body louse.</title>
        <authorList>
            <consortium name="The Human Body Louse Genome Consortium"/>
            <person name="Kirkness E."/>
            <person name="Walenz B."/>
            <person name="Hass B."/>
            <person name="Bruggner R."/>
            <person name="Strausberg R."/>
        </authorList>
    </citation>
    <scope>NUCLEOTIDE SEQUENCE</scope>
    <source>
        <strain evidence="18">USDA</strain>
    </source>
</reference>
<comment type="catalytic activity">
    <reaction evidence="13 15">
        <text>RNA(n) + a ribonucleoside 5'-triphosphate = RNA(n+1) + diphosphate</text>
        <dbReference type="Rhea" id="RHEA:21248"/>
        <dbReference type="Rhea" id="RHEA-COMP:14527"/>
        <dbReference type="Rhea" id="RHEA-COMP:17342"/>
        <dbReference type="ChEBI" id="CHEBI:33019"/>
        <dbReference type="ChEBI" id="CHEBI:61557"/>
        <dbReference type="ChEBI" id="CHEBI:140395"/>
        <dbReference type="EC" id="2.7.7.6"/>
    </reaction>
</comment>
<dbReference type="Gene3D" id="4.10.860.120">
    <property type="entry name" value="RNA polymerase II, clamp domain"/>
    <property type="match status" value="1"/>
</dbReference>
<name>E0VLT0_PEDHC</name>
<proteinExistence type="inferred from homology"/>
<comment type="function">
    <text evidence="14">DNA-dependent RNA polymerase catalyzes the transcription of DNA into RNA using the four ribonucleoside triphosphates as substrates. Largest and catalytic core component of RNA polymerase I which synthesizes ribosomal RNA precursors. Forms the polymerase active center together with the second largest subunit. A single stranded DNA template strand of the promoter is positioned within the central active site cleft of Pol I. A bridging helix emanates from RPA1 and crosses the cleft near the catalytic site and is thought to promote translocation of Pol I by acting as a ratchet that moves the RNA-DNA hybrid through the active site by switching from straight to bent conformations at each step of nucleotide addition.</text>
</comment>
<organism>
    <name type="scientific">Pediculus humanus subsp. corporis</name>
    <name type="common">Body louse</name>
    <dbReference type="NCBI Taxonomy" id="121224"/>
    <lineage>
        <taxon>Eukaryota</taxon>
        <taxon>Metazoa</taxon>
        <taxon>Ecdysozoa</taxon>
        <taxon>Arthropoda</taxon>
        <taxon>Hexapoda</taxon>
        <taxon>Insecta</taxon>
        <taxon>Pterygota</taxon>
        <taxon>Neoptera</taxon>
        <taxon>Paraneoptera</taxon>
        <taxon>Psocodea</taxon>
        <taxon>Troctomorpha</taxon>
        <taxon>Phthiraptera</taxon>
        <taxon>Anoplura</taxon>
        <taxon>Pediculidae</taxon>
        <taxon>Pediculus</taxon>
    </lineage>
</organism>
<gene>
    <name evidence="19" type="primary">8229707</name>
    <name evidence="18" type="ORF">Phum_PHUM293360</name>
</gene>
<dbReference type="Gene3D" id="1.10.274.100">
    <property type="entry name" value="RNA polymerase Rpb1, domain 3"/>
    <property type="match status" value="1"/>
</dbReference>
<dbReference type="VEuPathDB" id="VectorBase:PHUM293360"/>
<dbReference type="InterPro" id="IPR007080">
    <property type="entry name" value="RNA_pol_Rpb1_1"/>
</dbReference>
<evidence type="ECO:0000256" key="13">
    <source>
        <dbReference type="ARBA" id="ARBA00048552"/>
    </source>
</evidence>
<dbReference type="Gene3D" id="6.10.250.2940">
    <property type="match status" value="1"/>
</dbReference>
<keyword evidence="10" id="KW-0460">Magnesium</keyword>
<dbReference type="KEGG" id="phu:Phum_PHUM293360"/>
<dbReference type="FunFam" id="1.10.274.100:FF:000012">
    <property type="entry name" value="DNA-directed RNA polymerase subunit"/>
    <property type="match status" value="1"/>
</dbReference>
<dbReference type="eggNOG" id="KOG0262">
    <property type="taxonomic scope" value="Eukaryota"/>
</dbReference>
<dbReference type="Pfam" id="PF04983">
    <property type="entry name" value="RNA_pol_Rpb1_3"/>
    <property type="match status" value="1"/>
</dbReference>
<dbReference type="GO" id="GO:0003899">
    <property type="term" value="F:DNA-directed RNA polymerase activity"/>
    <property type="evidence" value="ECO:0007669"/>
    <property type="project" value="UniProtKB-EC"/>
</dbReference>
<dbReference type="FunFam" id="2.40.40.20:FF:000019">
    <property type="entry name" value="DNA-directed RNA polymerase II subunit RPB1"/>
    <property type="match status" value="1"/>
</dbReference>
<dbReference type="Gene3D" id="3.30.1490.180">
    <property type="entry name" value="RNA polymerase ii"/>
    <property type="match status" value="1"/>
</dbReference>
<evidence type="ECO:0000256" key="4">
    <source>
        <dbReference type="ARBA" id="ARBA00022478"/>
    </source>
</evidence>
<dbReference type="Pfam" id="PF05000">
    <property type="entry name" value="RNA_pol_Rpb1_4"/>
    <property type="match status" value="1"/>
</dbReference>
<dbReference type="EnsemblMetazoa" id="PHUM293360-RA">
    <property type="protein sequence ID" value="PHUM293360-PA"/>
    <property type="gene ID" value="PHUM293360"/>
</dbReference>
<evidence type="ECO:0000256" key="6">
    <source>
        <dbReference type="ARBA" id="ARBA00022679"/>
    </source>
</evidence>
<dbReference type="InterPro" id="IPR042102">
    <property type="entry name" value="RNA_pol_Rpb1_3_sf"/>
</dbReference>
<dbReference type="PANTHER" id="PTHR19376:SF11">
    <property type="entry name" value="DNA-DIRECTED RNA POLYMERASE I SUBUNIT RPA1"/>
    <property type="match status" value="1"/>
</dbReference>
<dbReference type="CTD" id="8229707"/>
<evidence type="ECO:0000256" key="3">
    <source>
        <dbReference type="ARBA" id="ARBA00011251"/>
    </source>
</evidence>
<dbReference type="SMART" id="SM00663">
    <property type="entry name" value="RPOLA_N"/>
    <property type="match status" value="1"/>
</dbReference>
<dbReference type="RefSeq" id="XP_002427074.1">
    <property type="nucleotide sequence ID" value="XM_002427029.1"/>
</dbReference>
<dbReference type="Gene3D" id="3.30.70.2850">
    <property type="match status" value="1"/>
</dbReference>
<accession>E0VLT0</accession>
<keyword evidence="20" id="KW-1185">Reference proteome</keyword>
<sequence>MAVEKVEINKIIFGIFNASDIYNLSVVEIKTSICFNALDHPLKDGLYDLVMGPSGMLKESCLTCRQTIRNCCGHFGHINLPLPVINPLFHKEVLTLLKLSCSYCYKLAIPPNLRNLFIYQMKLLDHGKMAEAEDLETKALNLKEMDSNDAQNYVVKENYSEYLKELELDSNPVNIPSSRSIESLRLKFLNEFIKQIILPKSCTHCKNPFKRIIKFQNKIISSITKVEIAKKFKDVPQNAFNKGSKQETTFITPKESRETLRKIWEESKDLVEELMPILKNSNLSYPTDLFFMDVILVTPPKARPVEFANVKAVDTGDYNSFPPEYKVYIDGIRGATVLEKLHECWLQLQNDIDTLLDSSAARISLKKGISGLKQVLEKKEGVLRMHMMGKRVNFAARTVITPDPNLNIQEIGVPEYFAKKLTYPVGVNFFNVEELRKMVQNGPDVYPGATLIENENGSLIKLTGGEENRKKRIGISKLLLKSIEGDPTSFKTKKVHRHLLNGDIVLLNRQPTLHRPSIMAHIVKILKNEKTFRLHYSNCKAYNADFDGDEMNLHLPQTELSRSEGYNIVNVANHYLVPKDGTPLGGLIQDHIVSTVRLTMKNQMFEKEDYHQLVYQGLSHKNGNIILLPPCIVKPKKLWSGKQIISTILINIIPKDKDLISFNGNAKISVKLWETGSPRKWMCGEEFKSDNEMSESSIILRKGILVTGVLDKQHFGATPFGLTHCLYELYGGECSSKFLNSIGRLSTAFLQMTGFTLGVEDILVKAKADKSRKKIIEKLRKCGDEIAAKALGLEEIPNDLYERLEREYFKNRTMFKGKLDQEYKVKLNSFTNEINKVCLPKGLISRFPENNLQLMVTSGAKGSTVNTMQISCLLGQIELEGKRPPFMISGKSLPSYKAFDTQPCAGGYIDNRFMTGISPQEFFFHCMAGREGLIDTAVKTSRSGYLQRCLIKHLEGVSIGYDGTVRDHDGTVIQFIYGGDGLEVQKSTFFKPTHMEFLHNNLNAVVKKSVIESLKADVPYKKIEAYREEVMAGINLSKKVLAPFTSFSQSIKNDIRNKYFTKLDKRTGRTKAYSKMLKKWNALADEDKQLYKQEVRLDPVTSKYNRNHDFGVITEKLETLIKDYLDAKCSNQSKKEKKKVKNMVEAKYMLSLCQPGEPVGLLAAQSIGEPSTQMTLNTFHFAGRGEMNVTLGIPRLREILMTASKSIKTPYVDVPLKKKSEKKMLKNGNKLKKIFQRVTLADVLETITVHEKVIFKPSPLFTYTIRFKFLPHSFYKDDYLIKPKDVLEYVEKPFLILLCKEIRKLSKKFGDIIFESKEEKMISKEDEEKDDADNVDSAGVNFNKYRGFGENHESSDEEEELDDDDATKEKVRNRHCENQEYDEPEESEEEKSDEENDTLYQDEPSEYEEETERRVELGEEESESRDIPEINLTSEELKNVENRKNFVLNTFPMIKKYDFDVVKEEWCEMVVGIPLTLNKIDFSTILKVICGKSVLYQIPNVRRAFVYKNPSGELHLKTEGVNFNEMFKFYKMIDINRLYSNDVNKVVETLGIEAGVRIIVKELNDVFGVYGITVDHRHLLLVADYMTNQGNYSPFNRIGLADSSSPLQQMSFERSTGFLKKSLVRNQEDFMNSPSARIMAGRFCKSGTGCFDVMTLPSI</sequence>
<dbReference type="InterPro" id="IPR007083">
    <property type="entry name" value="RNA_pol_Rpb1_4"/>
</dbReference>
<keyword evidence="5" id="KW-0597">Phosphoprotein</keyword>
<keyword evidence="4 15" id="KW-0240">DNA-directed RNA polymerase</keyword>
<feature type="region of interest" description="Disordered" evidence="16">
    <location>
        <begin position="1321"/>
        <end position="1429"/>
    </location>
</feature>
<dbReference type="PANTHER" id="PTHR19376">
    <property type="entry name" value="DNA-DIRECTED RNA POLYMERASE"/>
    <property type="match status" value="1"/>
</dbReference>
<dbReference type="FunCoup" id="E0VLT0">
    <property type="interactions" value="1464"/>
</dbReference>
<dbReference type="EMBL" id="AAZO01003399">
    <property type="status" value="NOT_ANNOTATED_CDS"/>
    <property type="molecule type" value="Genomic_DNA"/>
</dbReference>
<dbReference type="GO" id="GO:0006351">
    <property type="term" value="P:DNA-templated transcription"/>
    <property type="evidence" value="ECO:0007669"/>
    <property type="project" value="InterPro"/>
</dbReference>
<dbReference type="InterPro" id="IPR015699">
    <property type="entry name" value="DNA-dir_RNA_pol1_lsu_N"/>
</dbReference>
<dbReference type="InterPro" id="IPR047107">
    <property type="entry name" value="DNA-dir_RNA_pol1_lsu_C"/>
</dbReference>
<dbReference type="HOGENOM" id="CLU_000487_2_4_1"/>
<dbReference type="EMBL" id="DS235281">
    <property type="protein sequence ID" value="EEB14336.1"/>
    <property type="molecule type" value="Genomic_DNA"/>
</dbReference>
<dbReference type="InterPro" id="IPR000722">
    <property type="entry name" value="RNA_pol_asu"/>
</dbReference>
<dbReference type="InterPro" id="IPR007066">
    <property type="entry name" value="RNA_pol_Rpb1_3"/>
</dbReference>
<feature type="compositionally biased region" description="Basic and acidic residues" evidence="16">
    <location>
        <begin position="1367"/>
        <end position="1378"/>
    </location>
</feature>
<dbReference type="Gene3D" id="2.40.40.20">
    <property type="match status" value="1"/>
</dbReference>
<dbReference type="GO" id="GO:0046872">
    <property type="term" value="F:metal ion binding"/>
    <property type="evidence" value="ECO:0007669"/>
    <property type="project" value="UniProtKB-KW"/>
</dbReference>
<keyword evidence="9" id="KW-0862">Zinc</keyword>
<evidence type="ECO:0000256" key="7">
    <source>
        <dbReference type="ARBA" id="ARBA00022695"/>
    </source>
</evidence>
<keyword evidence="11 15" id="KW-0804">Transcription</keyword>
<feature type="domain" description="RNA polymerase N-terminal" evidence="17">
    <location>
        <begin position="288"/>
        <end position="599"/>
    </location>
</feature>
<dbReference type="InterPro" id="IPR044893">
    <property type="entry name" value="RNA_pol_Rpb1_clamp_domain"/>
</dbReference>
<dbReference type="CDD" id="cd02735">
    <property type="entry name" value="RNAP_I_Rpa1_C"/>
    <property type="match status" value="1"/>
</dbReference>
<feature type="compositionally biased region" description="Acidic residues" evidence="16">
    <location>
        <begin position="1355"/>
        <end position="1366"/>
    </location>
</feature>
<keyword evidence="6 15" id="KW-0808">Transferase</keyword>
<keyword evidence="12" id="KW-0539">Nucleus</keyword>
<feature type="compositionally biased region" description="Acidic residues" evidence="16">
    <location>
        <begin position="1379"/>
        <end position="1397"/>
    </location>
</feature>
<dbReference type="Pfam" id="PF00623">
    <property type="entry name" value="RNA_pol_Rpb1_2"/>
    <property type="match status" value="1"/>
</dbReference>
<dbReference type="SUPFAM" id="SSF64484">
    <property type="entry name" value="beta and beta-prime subunits of DNA dependent RNA-polymerase"/>
    <property type="match status" value="1"/>
</dbReference>
<evidence type="ECO:0000256" key="2">
    <source>
        <dbReference type="ARBA" id="ARBA00006460"/>
    </source>
</evidence>
<evidence type="ECO:0000259" key="17">
    <source>
        <dbReference type="SMART" id="SM00663"/>
    </source>
</evidence>
<evidence type="ECO:0000256" key="14">
    <source>
        <dbReference type="ARBA" id="ARBA00053996"/>
    </source>
</evidence>
<dbReference type="InterPro" id="IPR038120">
    <property type="entry name" value="Rpb1_funnel_sf"/>
</dbReference>
<comment type="subcellular location">
    <subcellularLocation>
        <location evidence="1">Nucleus</location>
        <location evidence="1">Nucleolus</location>
    </subcellularLocation>
</comment>
<dbReference type="Gene3D" id="6.20.50.80">
    <property type="match status" value="1"/>
</dbReference>
<dbReference type="Gene3D" id="1.10.132.30">
    <property type="match status" value="1"/>
</dbReference>
<dbReference type="GO" id="GO:0005736">
    <property type="term" value="C:RNA polymerase I complex"/>
    <property type="evidence" value="ECO:0007669"/>
    <property type="project" value="TreeGrafter"/>
</dbReference>
<comment type="similarity">
    <text evidence="2 15">Belongs to the RNA polymerase beta' chain family.</text>
</comment>
<evidence type="ECO:0000256" key="15">
    <source>
        <dbReference type="RuleBase" id="RU004279"/>
    </source>
</evidence>
<evidence type="ECO:0000256" key="5">
    <source>
        <dbReference type="ARBA" id="ARBA00022553"/>
    </source>
</evidence>
<dbReference type="InParanoid" id="E0VLT0"/>
<dbReference type="CDD" id="cd01435">
    <property type="entry name" value="RNAP_I_RPA1_N"/>
    <property type="match status" value="1"/>
</dbReference>
<dbReference type="InterPro" id="IPR045867">
    <property type="entry name" value="DNA-dir_RpoC_beta_prime"/>
</dbReference>
<evidence type="ECO:0000256" key="12">
    <source>
        <dbReference type="ARBA" id="ARBA00023242"/>
    </source>
</evidence>
<evidence type="ECO:0000313" key="20">
    <source>
        <dbReference type="Proteomes" id="UP000009046"/>
    </source>
</evidence>
<evidence type="ECO:0000256" key="1">
    <source>
        <dbReference type="ARBA" id="ARBA00004604"/>
    </source>
</evidence>
<dbReference type="Proteomes" id="UP000009046">
    <property type="component" value="Unassembled WGS sequence"/>
</dbReference>
<evidence type="ECO:0000256" key="8">
    <source>
        <dbReference type="ARBA" id="ARBA00022723"/>
    </source>
</evidence>
<evidence type="ECO:0000256" key="16">
    <source>
        <dbReference type="SAM" id="MobiDB-lite"/>
    </source>
</evidence>
<dbReference type="GO" id="GO:0003677">
    <property type="term" value="F:DNA binding"/>
    <property type="evidence" value="ECO:0007669"/>
    <property type="project" value="InterPro"/>
</dbReference>
<dbReference type="OrthoDB" id="270392at2759"/>
<dbReference type="GeneID" id="8229707"/>
<evidence type="ECO:0000256" key="11">
    <source>
        <dbReference type="ARBA" id="ARBA00023163"/>
    </source>
</evidence>
<keyword evidence="8" id="KW-0479">Metal-binding</keyword>
<dbReference type="InterPro" id="IPR007081">
    <property type="entry name" value="RNA_pol_Rpb1_5"/>
</dbReference>
<comment type="subunit">
    <text evidence="3">Component of the RNA polymerase I (Pol I) complex consisting of at least 13 subunits.</text>
</comment>
<protein>
    <recommendedName>
        <fullName evidence="15">DNA-directed RNA polymerase subunit</fullName>
        <ecNumber evidence="15">2.7.7.6</ecNumber>
    </recommendedName>
</protein>
<dbReference type="Pfam" id="PF04997">
    <property type="entry name" value="RNA_pol_Rpb1_1"/>
    <property type="match status" value="1"/>
</dbReference>
<evidence type="ECO:0000313" key="18">
    <source>
        <dbReference type="EMBL" id="EEB14336.1"/>
    </source>
</evidence>
<evidence type="ECO:0000256" key="10">
    <source>
        <dbReference type="ARBA" id="ARBA00022842"/>
    </source>
</evidence>
<evidence type="ECO:0000256" key="9">
    <source>
        <dbReference type="ARBA" id="ARBA00022833"/>
    </source>
</evidence>
<reference evidence="18" key="1">
    <citation type="submission" date="2007-04" db="EMBL/GenBank/DDBJ databases">
        <title>Annotation of Pediculus humanus corporis strain USDA.</title>
        <authorList>
            <person name="Kirkness E."/>
            <person name="Hannick L."/>
            <person name="Hass B."/>
            <person name="Bruggner R."/>
            <person name="Lawson D."/>
            <person name="Bidwell S."/>
            <person name="Joardar V."/>
            <person name="Caler E."/>
            <person name="Walenz B."/>
            <person name="Inman J."/>
            <person name="Schobel S."/>
            <person name="Galinsky K."/>
            <person name="Amedeo P."/>
            <person name="Strausberg R."/>
        </authorList>
    </citation>
    <scope>NUCLEOTIDE SEQUENCE</scope>
    <source>
        <strain evidence="18">USDA</strain>
    </source>
</reference>
<reference evidence="19" key="3">
    <citation type="submission" date="2020-05" db="UniProtKB">
        <authorList>
            <consortium name="EnsemblMetazoa"/>
        </authorList>
    </citation>
    <scope>IDENTIFICATION</scope>
    <source>
        <strain evidence="19">USDA</strain>
    </source>
</reference>